<evidence type="ECO:0000313" key="2">
    <source>
        <dbReference type="Proteomes" id="UP001352852"/>
    </source>
</evidence>
<dbReference type="Proteomes" id="UP001352852">
    <property type="component" value="Unassembled WGS sequence"/>
</dbReference>
<name>A0ABU7DGB4_9TELE</name>
<accession>A0ABU7DGB4</accession>
<gene>
    <name evidence="1" type="ORF">CHARACLAT_013662</name>
</gene>
<sequence>MAGGCMLEVNIWIGMVQTNCPLRLIKLSKLKKTIYKLFEIKNICQHATAHCLSKFTLKADQTRPVQSHDSPLQSTQEFYHISEMGANNWTLQQDNDLKHTTNSNKDCIRIKK</sequence>
<evidence type="ECO:0000313" key="1">
    <source>
        <dbReference type="EMBL" id="MED6274158.1"/>
    </source>
</evidence>
<keyword evidence="2" id="KW-1185">Reference proteome</keyword>
<proteinExistence type="predicted"/>
<comment type="caution">
    <text evidence="1">The sequence shown here is derived from an EMBL/GenBank/DDBJ whole genome shotgun (WGS) entry which is preliminary data.</text>
</comment>
<reference evidence="1 2" key="1">
    <citation type="submission" date="2021-06" db="EMBL/GenBank/DDBJ databases">
        <authorList>
            <person name="Palmer J.M."/>
        </authorList>
    </citation>
    <scope>NUCLEOTIDE SEQUENCE [LARGE SCALE GENOMIC DNA]</scope>
    <source>
        <strain evidence="1 2">CL_MEX2019</strain>
        <tissue evidence="1">Muscle</tissue>
    </source>
</reference>
<dbReference type="EMBL" id="JAHUTJ010025585">
    <property type="protein sequence ID" value="MED6274158.1"/>
    <property type="molecule type" value="Genomic_DNA"/>
</dbReference>
<protein>
    <submittedName>
        <fullName evidence="1">Uncharacterized protein</fullName>
    </submittedName>
</protein>
<organism evidence="1 2">
    <name type="scientific">Characodon lateralis</name>
    <dbReference type="NCBI Taxonomy" id="208331"/>
    <lineage>
        <taxon>Eukaryota</taxon>
        <taxon>Metazoa</taxon>
        <taxon>Chordata</taxon>
        <taxon>Craniata</taxon>
        <taxon>Vertebrata</taxon>
        <taxon>Euteleostomi</taxon>
        <taxon>Actinopterygii</taxon>
        <taxon>Neopterygii</taxon>
        <taxon>Teleostei</taxon>
        <taxon>Neoteleostei</taxon>
        <taxon>Acanthomorphata</taxon>
        <taxon>Ovalentaria</taxon>
        <taxon>Atherinomorphae</taxon>
        <taxon>Cyprinodontiformes</taxon>
        <taxon>Goodeidae</taxon>
        <taxon>Characodon</taxon>
    </lineage>
</organism>